<evidence type="ECO:0000256" key="5">
    <source>
        <dbReference type="ARBA" id="ARBA00022737"/>
    </source>
</evidence>
<evidence type="ECO:0000256" key="9">
    <source>
        <dbReference type="ARBA" id="ARBA00023180"/>
    </source>
</evidence>
<feature type="transmembrane region" description="Helical" evidence="10">
    <location>
        <begin position="645"/>
        <end position="668"/>
    </location>
</feature>
<dbReference type="Gene3D" id="3.80.10.10">
    <property type="entry name" value="Ribonuclease Inhibitor"/>
    <property type="match status" value="3"/>
</dbReference>
<evidence type="ECO:0000256" key="3">
    <source>
        <dbReference type="ARBA" id="ARBA00022692"/>
    </source>
</evidence>
<evidence type="ECO:0000313" key="12">
    <source>
        <dbReference type="EMBL" id="GAQ92562.1"/>
    </source>
</evidence>
<dbReference type="SUPFAM" id="SSF52058">
    <property type="entry name" value="L domain-like"/>
    <property type="match status" value="2"/>
</dbReference>
<comment type="subcellular location">
    <subcellularLocation>
        <location evidence="1">Membrane</location>
        <topology evidence="1">Single-pass membrane protein</topology>
    </subcellularLocation>
</comment>
<dbReference type="Pfam" id="PF00560">
    <property type="entry name" value="LRR_1"/>
    <property type="match status" value="1"/>
</dbReference>
<dbReference type="InterPro" id="IPR032675">
    <property type="entry name" value="LRR_dom_sf"/>
</dbReference>
<feature type="transmembrane region" description="Helical" evidence="10">
    <location>
        <begin position="563"/>
        <end position="586"/>
    </location>
</feature>
<dbReference type="EMBL" id="DF238001">
    <property type="protein sequence ID" value="GAQ92562.1"/>
    <property type="molecule type" value="Genomic_DNA"/>
</dbReference>
<name>A0A1Y1IR87_KLENI</name>
<evidence type="ECO:0000313" key="13">
    <source>
        <dbReference type="Proteomes" id="UP000054558"/>
    </source>
</evidence>
<dbReference type="FunFam" id="3.80.10.10:FF:000041">
    <property type="entry name" value="LRR receptor-like serine/threonine-protein kinase ERECTA"/>
    <property type="match status" value="1"/>
</dbReference>
<evidence type="ECO:0000256" key="4">
    <source>
        <dbReference type="ARBA" id="ARBA00022729"/>
    </source>
</evidence>
<reference evidence="12 13" key="1">
    <citation type="journal article" date="2014" name="Nat. Commun.">
        <title>Klebsormidium flaccidum genome reveals primary factors for plant terrestrial adaptation.</title>
        <authorList>
            <person name="Hori K."/>
            <person name="Maruyama F."/>
            <person name="Fujisawa T."/>
            <person name="Togashi T."/>
            <person name="Yamamoto N."/>
            <person name="Seo M."/>
            <person name="Sato S."/>
            <person name="Yamada T."/>
            <person name="Mori H."/>
            <person name="Tajima N."/>
            <person name="Moriyama T."/>
            <person name="Ikeuchi M."/>
            <person name="Watanabe M."/>
            <person name="Wada H."/>
            <person name="Kobayashi K."/>
            <person name="Saito M."/>
            <person name="Masuda T."/>
            <person name="Sasaki-Sekimoto Y."/>
            <person name="Mashiguchi K."/>
            <person name="Awai K."/>
            <person name="Shimojima M."/>
            <person name="Masuda S."/>
            <person name="Iwai M."/>
            <person name="Nobusawa T."/>
            <person name="Narise T."/>
            <person name="Kondo S."/>
            <person name="Saito H."/>
            <person name="Sato R."/>
            <person name="Murakawa M."/>
            <person name="Ihara Y."/>
            <person name="Oshima-Yamada Y."/>
            <person name="Ohtaka K."/>
            <person name="Satoh M."/>
            <person name="Sonobe K."/>
            <person name="Ishii M."/>
            <person name="Ohtani R."/>
            <person name="Kanamori-Sato M."/>
            <person name="Honoki R."/>
            <person name="Miyazaki D."/>
            <person name="Mochizuki H."/>
            <person name="Umetsu J."/>
            <person name="Higashi K."/>
            <person name="Shibata D."/>
            <person name="Kamiya Y."/>
            <person name="Sato N."/>
            <person name="Nakamura Y."/>
            <person name="Tabata S."/>
            <person name="Ida S."/>
            <person name="Kurokawa K."/>
            <person name="Ohta H."/>
        </authorList>
    </citation>
    <scope>NUCLEOTIDE SEQUENCE [LARGE SCALE GENOMIC DNA]</scope>
    <source>
        <strain evidence="12 13">NIES-2285</strain>
    </source>
</reference>
<feature type="transmembrane region" description="Helical" evidence="10">
    <location>
        <begin position="607"/>
        <end position="625"/>
    </location>
</feature>
<dbReference type="AlphaFoldDB" id="A0A1Y1IR87"/>
<keyword evidence="3 10" id="KW-0812">Transmembrane</keyword>
<evidence type="ECO:0000256" key="8">
    <source>
        <dbReference type="ARBA" id="ARBA00023170"/>
    </source>
</evidence>
<keyword evidence="5" id="KW-0677">Repeat</keyword>
<evidence type="ECO:0000256" key="1">
    <source>
        <dbReference type="ARBA" id="ARBA00004167"/>
    </source>
</evidence>
<keyword evidence="8" id="KW-0675">Receptor</keyword>
<keyword evidence="13" id="KW-1185">Reference proteome</keyword>
<dbReference type="Pfam" id="PF23598">
    <property type="entry name" value="LRR_14"/>
    <property type="match status" value="1"/>
</dbReference>
<proteinExistence type="predicted"/>
<dbReference type="PRINTS" id="PR00019">
    <property type="entry name" value="LEURICHRPT"/>
</dbReference>
<dbReference type="GO" id="GO:0009791">
    <property type="term" value="P:post-embryonic development"/>
    <property type="evidence" value="ECO:0007669"/>
    <property type="project" value="UniProtKB-ARBA"/>
</dbReference>
<feature type="domain" description="Disease resistance R13L4/SHOC-2-like LRR" evidence="11">
    <location>
        <begin position="226"/>
        <end position="335"/>
    </location>
</feature>
<dbReference type="Pfam" id="PF13855">
    <property type="entry name" value="LRR_8"/>
    <property type="match status" value="2"/>
</dbReference>
<dbReference type="InterPro" id="IPR001611">
    <property type="entry name" value="Leu-rich_rpt"/>
</dbReference>
<dbReference type="SMART" id="SM00369">
    <property type="entry name" value="LRR_TYP"/>
    <property type="match status" value="8"/>
</dbReference>
<accession>A0A1Y1IR87</accession>
<dbReference type="OrthoDB" id="676979at2759"/>
<dbReference type="InterPro" id="IPR003591">
    <property type="entry name" value="Leu-rich_rpt_typical-subtyp"/>
</dbReference>
<dbReference type="GO" id="GO:0016020">
    <property type="term" value="C:membrane"/>
    <property type="evidence" value="ECO:0007669"/>
    <property type="project" value="UniProtKB-SubCell"/>
</dbReference>
<keyword evidence="7 10" id="KW-0472">Membrane</keyword>
<feature type="transmembrane region" description="Helical" evidence="10">
    <location>
        <begin position="706"/>
        <end position="726"/>
    </location>
</feature>
<evidence type="ECO:0000256" key="2">
    <source>
        <dbReference type="ARBA" id="ARBA00022614"/>
    </source>
</evidence>
<dbReference type="PROSITE" id="PS51450">
    <property type="entry name" value="LRR"/>
    <property type="match status" value="1"/>
</dbReference>
<evidence type="ECO:0000256" key="6">
    <source>
        <dbReference type="ARBA" id="ARBA00022989"/>
    </source>
</evidence>
<dbReference type="InterPro" id="IPR055414">
    <property type="entry name" value="LRR_R13L4/SHOC2-like"/>
</dbReference>
<dbReference type="PANTHER" id="PTHR27000">
    <property type="entry name" value="LEUCINE-RICH REPEAT RECEPTOR-LIKE PROTEIN KINASE FAMILY PROTEIN-RELATED"/>
    <property type="match status" value="1"/>
</dbReference>
<keyword evidence="9" id="KW-0325">Glycoprotein</keyword>
<protein>
    <recommendedName>
        <fullName evidence="11">Disease resistance R13L4/SHOC-2-like LRR domain-containing protein</fullName>
    </recommendedName>
</protein>
<sequence>MAFTGKEFLLFLVSGWVWMCIVRCVTIDEISMLVGGGLSERSTIGLSGMGFTGPIPSELGLLTNLTALDLSNNHLTGSIPPLLGQLVNLKVLDLHNNSLSGAIPIELGQLESLENLDLSYNGLSSPIPPKLGQLAQLNRLSLDNNRLWGVMPPELGQLTGLEHLYLYNNHLSGATPAPLGKLSRLRYLYLQDNNFHGLIPPELGNLANLDYLVLKNNSLSGTIPSELGNMSSLRHLYLYNNNLTGAIPPELGQLTSLQTFDISTNGLSDVLPAKLGQLVSLTDFWLHDNKFFFTLPPEFSQMGNLTVLWLSFNNLSGNIPSQLGNLAKLKDLYLDNNSFSGSIPHELGQLTSLETLTLNGNDLSGPIPSELGSLTGLLDLDLSSTMTSCERVNLSRFQQLRSLGLPCQPPRSAKQTNIYLLQLGLGDQTTEALDLSSLPSSCKIVNLTDPNPRLKRIRFWDACNTGCVVSLRGTGARLLRSTRRHICLHKISVFLDGDLPEPVYDDNQRFTNALKNNKGTYDLTDPNFVDYIDLGPDGRAYTGVGFTRVQAGNLCGNPEAKRVAAIVFGSFAVGLLLATRAIILVARWRRQKRPNGDLQEEQDSRSWKYAGLYVWGAALGVLPVVDLVTDLFVLKEVVGAWPMWVVLASICAPFIVGAYAVTLTWTSITRPALRWSGMRFIWLWPPPSEFSPDSHPARNARAPHRWLLALVLLPFGVVGVLVQDVLAVVGKFGFHLAWGEEVVSFERYHDARVSVEMLLEALPQVVFQTGLYVVGSSRATRIYIDEQIFVQSIVVSLTSLSAQYCNVLWEAVYEGESLVGVLVGRFQKIAGQPFLFTRAALDRSEDEGILRDAGVENPVRSAYTF</sequence>
<evidence type="ECO:0000256" key="10">
    <source>
        <dbReference type="SAM" id="Phobius"/>
    </source>
</evidence>
<organism evidence="12 13">
    <name type="scientific">Klebsormidium nitens</name>
    <name type="common">Green alga</name>
    <name type="synonym">Ulothrix nitens</name>
    <dbReference type="NCBI Taxonomy" id="105231"/>
    <lineage>
        <taxon>Eukaryota</taxon>
        <taxon>Viridiplantae</taxon>
        <taxon>Streptophyta</taxon>
        <taxon>Klebsormidiophyceae</taxon>
        <taxon>Klebsormidiales</taxon>
        <taxon>Klebsormidiaceae</taxon>
        <taxon>Klebsormidium</taxon>
    </lineage>
</organism>
<gene>
    <name evidence="12" type="ORF">KFL_010520030</name>
</gene>
<dbReference type="PANTHER" id="PTHR27000:SF642">
    <property type="entry name" value="INACTIVE LEUCINE-RICH REPEAT RECEPTOR KINASE XIAO-RELATED"/>
    <property type="match status" value="1"/>
</dbReference>
<dbReference type="FunFam" id="3.80.10.10:FF:000233">
    <property type="entry name" value="Leucine-rich repeat receptor-like protein kinase TDR"/>
    <property type="match status" value="1"/>
</dbReference>
<keyword evidence="2" id="KW-0433">Leucine-rich repeat</keyword>
<evidence type="ECO:0000259" key="11">
    <source>
        <dbReference type="Pfam" id="PF23598"/>
    </source>
</evidence>
<dbReference type="Proteomes" id="UP000054558">
    <property type="component" value="Unassembled WGS sequence"/>
</dbReference>
<evidence type="ECO:0000256" key="7">
    <source>
        <dbReference type="ARBA" id="ARBA00023136"/>
    </source>
</evidence>
<dbReference type="STRING" id="105231.A0A1Y1IR87"/>
<keyword evidence="6 10" id="KW-1133">Transmembrane helix</keyword>
<keyword evidence="4" id="KW-0732">Signal</keyword>